<keyword evidence="2" id="KW-1133">Transmembrane helix</keyword>
<reference evidence="3 4" key="1">
    <citation type="submission" date="2019-02" db="EMBL/GenBank/DDBJ databases">
        <title>Deep-cultivation of Planctomycetes and their phenomic and genomic characterization uncovers novel biology.</title>
        <authorList>
            <person name="Wiegand S."/>
            <person name="Jogler M."/>
            <person name="Boedeker C."/>
            <person name="Pinto D."/>
            <person name="Vollmers J."/>
            <person name="Rivas-Marin E."/>
            <person name="Kohn T."/>
            <person name="Peeters S.H."/>
            <person name="Heuer A."/>
            <person name="Rast P."/>
            <person name="Oberbeckmann S."/>
            <person name="Bunk B."/>
            <person name="Jeske O."/>
            <person name="Meyerdierks A."/>
            <person name="Storesund J.E."/>
            <person name="Kallscheuer N."/>
            <person name="Luecker S."/>
            <person name="Lage O.M."/>
            <person name="Pohl T."/>
            <person name="Merkel B.J."/>
            <person name="Hornburger P."/>
            <person name="Mueller R.-W."/>
            <person name="Bruemmer F."/>
            <person name="Labrenz M."/>
            <person name="Spormann A.M."/>
            <person name="Op den Camp H."/>
            <person name="Overmann J."/>
            <person name="Amann R."/>
            <person name="Jetten M.S.M."/>
            <person name="Mascher T."/>
            <person name="Medema M.H."/>
            <person name="Devos D.P."/>
            <person name="Kaster A.-K."/>
            <person name="Ovreas L."/>
            <person name="Rohde M."/>
            <person name="Galperin M.Y."/>
            <person name="Jogler C."/>
        </authorList>
    </citation>
    <scope>NUCLEOTIDE SEQUENCE [LARGE SCALE GENOMIC DNA]</scope>
    <source>
        <strain evidence="3 4">Pan216</strain>
    </source>
</reference>
<evidence type="ECO:0000256" key="1">
    <source>
        <dbReference type="SAM" id="MobiDB-lite"/>
    </source>
</evidence>
<feature type="transmembrane region" description="Helical" evidence="2">
    <location>
        <begin position="35"/>
        <end position="57"/>
    </location>
</feature>
<evidence type="ECO:0000313" key="3">
    <source>
        <dbReference type="EMBL" id="QDU63487.1"/>
    </source>
</evidence>
<keyword evidence="2" id="KW-0812">Transmembrane</keyword>
<sequence>MSLRLAAIWALIGFATICFQGIYEGRDFASCMRQALLAYVIAGGLGFIVGLVVKQVVEETFVPRTPLPQPEGEERVGGADQTSSSASETAA</sequence>
<organism evidence="3 4">
    <name type="scientific">Kolteria novifilia</name>
    <dbReference type="NCBI Taxonomy" id="2527975"/>
    <lineage>
        <taxon>Bacteria</taxon>
        <taxon>Pseudomonadati</taxon>
        <taxon>Planctomycetota</taxon>
        <taxon>Planctomycetia</taxon>
        <taxon>Kolteriales</taxon>
        <taxon>Kolteriaceae</taxon>
        <taxon>Kolteria</taxon>
    </lineage>
</organism>
<gene>
    <name evidence="3" type="ORF">Pan216_43670</name>
</gene>
<dbReference type="AlphaFoldDB" id="A0A518B967"/>
<dbReference type="KEGG" id="knv:Pan216_43670"/>
<feature type="compositionally biased region" description="Polar residues" evidence="1">
    <location>
        <begin position="80"/>
        <end position="91"/>
    </location>
</feature>
<keyword evidence="4" id="KW-1185">Reference proteome</keyword>
<accession>A0A518B967</accession>
<name>A0A518B967_9BACT</name>
<evidence type="ECO:0000256" key="2">
    <source>
        <dbReference type="SAM" id="Phobius"/>
    </source>
</evidence>
<dbReference type="RefSeq" id="WP_145260997.1">
    <property type="nucleotide sequence ID" value="NZ_CP036279.1"/>
</dbReference>
<feature type="transmembrane region" description="Helical" evidence="2">
    <location>
        <begin position="6"/>
        <end position="23"/>
    </location>
</feature>
<evidence type="ECO:0000313" key="4">
    <source>
        <dbReference type="Proteomes" id="UP000317093"/>
    </source>
</evidence>
<dbReference type="Proteomes" id="UP000317093">
    <property type="component" value="Chromosome"/>
</dbReference>
<protein>
    <submittedName>
        <fullName evidence="3">Uncharacterized protein</fullName>
    </submittedName>
</protein>
<feature type="region of interest" description="Disordered" evidence="1">
    <location>
        <begin position="63"/>
        <end position="91"/>
    </location>
</feature>
<dbReference type="EMBL" id="CP036279">
    <property type="protein sequence ID" value="QDU63487.1"/>
    <property type="molecule type" value="Genomic_DNA"/>
</dbReference>
<proteinExistence type="predicted"/>
<keyword evidence="2" id="KW-0472">Membrane</keyword>